<evidence type="ECO:0000313" key="3">
    <source>
        <dbReference type="Proteomes" id="UP000886998"/>
    </source>
</evidence>
<feature type="compositionally biased region" description="Basic and acidic residues" evidence="1">
    <location>
        <begin position="60"/>
        <end position="71"/>
    </location>
</feature>
<evidence type="ECO:0000313" key="2">
    <source>
        <dbReference type="EMBL" id="GFS31651.1"/>
    </source>
</evidence>
<feature type="region of interest" description="Disordered" evidence="1">
    <location>
        <begin position="1"/>
        <end position="79"/>
    </location>
</feature>
<dbReference type="EMBL" id="BMAV01024262">
    <property type="protein sequence ID" value="GFS31651.1"/>
    <property type="molecule type" value="Genomic_DNA"/>
</dbReference>
<accession>A0A8X6J3N6</accession>
<dbReference type="Proteomes" id="UP000886998">
    <property type="component" value="Unassembled WGS sequence"/>
</dbReference>
<proteinExistence type="predicted"/>
<feature type="compositionally biased region" description="Basic and acidic residues" evidence="1">
    <location>
        <begin position="1"/>
        <end position="14"/>
    </location>
</feature>
<dbReference type="AlphaFoldDB" id="A0A8X6J3N6"/>
<evidence type="ECO:0000256" key="1">
    <source>
        <dbReference type="SAM" id="MobiDB-lite"/>
    </source>
</evidence>
<comment type="caution">
    <text evidence="2">The sequence shown here is derived from an EMBL/GenBank/DDBJ whole genome shotgun (WGS) entry which is preliminary data.</text>
</comment>
<keyword evidence="3" id="KW-1185">Reference proteome</keyword>
<protein>
    <submittedName>
        <fullName evidence="2">Uncharacterized protein</fullName>
    </submittedName>
</protein>
<gene>
    <name evidence="2" type="ORF">TNIN_449591</name>
</gene>
<sequence>MTFDPHTFRRRDLLHFTLPDDPLRQSRRRFSPHPSARNGGGTQNKGTERPPSSEQTSSKRSKDSGAFDMEKNPPLPSLFALCGNHTGRMKKRLLHPERFEAGSRLEWPMSRDSPPVSSCIRHSVSIDTGSFSPPTLSSDTE</sequence>
<name>A0A8X6J3N6_9ARAC</name>
<organism evidence="2 3">
    <name type="scientific">Trichonephila inaurata madagascariensis</name>
    <dbReference type="NCBI Taxonomy" id="2747483"/>
    <lineage>
        <taxon>Eukaryota</taxon>
        <taxon>Metazoa</taxon>
        <taxon>Ecdysozoa</taxon>
        <taxon>Arthropoda</taxon>
        <taxon>Chelicerata</taxon>
        <taxon>Arachnida</taxon>
        <taxon>Araneae</taxon>
        <taxon>Araneomorphae</taxon>
        <taxon>Entelegynae</taxon>
        <taxon>Araneoidea</taxon>
        <taxon>Nephilidae</taxon>
        <taxon>Trichonephila</taxon>
        <taxon>Trichonephila inaurata</taxon>
    </lineage>
</organism>
<reference evidence="2" key="1">
    <citation type="submission" date="2020-08" db="EMBL/GenBank/DDBJ databases">
        <title>Multicomponent nature underlies the extraordinary mechanical properties of spider dragline silk.</title>
        <authorList>
            <person name="Kono N."/>
            <person name="Nakamura H."/>
            <person name="Mori M."/>
            <person name="Yoshida Y."/>
            <person name="Ohtoshi R."/>
            <person name="Malay A.D."/>
            <person name="Moran D.A.P."/>
            <person name="Tomita M."/>
            <person name="Numata K."/>
            <person name="Arakawa K."/>
        </authorList>
    </citation>
    <scope>NUCLEOTIDE SEQUENCE</scope>
</reference>